<name>A0AAV7WEV3_PLEWA</name>
<comment type="caution">
    <text evidence="2">The sequence shown here is derived from an EMBL/GenBank/DDBJ whole genome shotgun (WGS) entry which is preliminary data.</text>
</comment>
<evidence type="ECO:0000313" key="2">
    <source>
        <dbReference type="EMBL" id="KAJ1211287.1"/>
    </source>
</evidence>
<protein>
    <submittedName>
        <fullName evidence="2">Uncharacterized protein</fullName>
    </submittedName>
</protein>
<proteinExistence type="predicted"/>
<dbReference type="AlphaFoldDB" id="A0AAV7WEV3"/>
<organism evidence="2 3">
    <name type="scientific">Pleurodeles waltl</name>
    <name type="common">Iberian ribbed newt</name>
    <dbReference type="NCBI Taxonomy" id="8319"/>
    <lineage>
        <taxon>Eukaryota</taxon>
        <taxon>Metazoa</taxon>
        <taxon>Chordata</taxon>
        <taxon>Craniata</taxon>
        <taxon>Vertebrata</taxon>
        <taxon>Euteleostomi</taxon>
        <taxon>Amphibia</taxon>
        <taxon>Batrachia</taxon>
        <taxon>Caudata</taxon>
        <taxon>Salamandroidea</taxon>
        <taxon>Salamandridae</taxon>
        <taxon>Pleurodelinae</taxon>
        <taxon>Pleurodeles</taxon>
    </lineage>
</organism>
<dbReference type="Proteomes" id="UP001066276">
    <property type="component" value="Chromosome 1_2"/>
</dbReference>
<evidence type="ECO:0000313" key="3">
    <source>
        <dbReference type="Proteomes" id="UP001066276"/>
    </source>
</evidence>
<accession>A0AAV7WEV3</accession>
<evidence type="ECO:0000256" key="1">
    <source>
        <dbReference type="SAM" id="MobiDB-lite"/>
    </source>
</evidence>
<gene>
    <name evidence="2" type="ORF">NDU88_006648</name>
</gene>
<dbReference type="EMBL" id="JANPWB010000002">
    <property type="protein sequence ID" value="KAJ1211287.1"/>
    <property type="molecule type" value="Genomic_DNA"/>
</dbReference>
<sequence>MPRRGPLEVPLDRAGACWDARSPAAVSQDAGPQGGALGAAPLDAQVGSPAIGTHPERNRPRQLAAPLFPWDARLTAGRKGSPRVGPRDGEAARGGGLK</sequence>
<feature type="region of interest" description="Disordered" evidence="1">
    <location>
        <begin position="23"/>
        <end position="98"/>
    </location>
</feature>
<reference evidence="2" key="1">
    <citation type="journal article" date="2022" name="bioRxiv">
        <title>Sequencing and chromosome-scale assembly of the giantPleurodeles waltlgenome.</title>
        <authorList>
            <person name="Brown T."/>
            <person name="Elewa A."/>
            <person name="Iarovenko S."/>
            <person name="Subramanian E."/>
            <person name="Araus A.J."/>
            <person name="Petzold A."/>
            <person name="Susuki M."/>
            <person name="Suzuki K.-i.T."/>
            <person name="Hayashi T."/>
            <person name="Toyoda A."/>
            <person name="Oliveira C."/>
            <person name="Osipova E."/>
            <person name="Leigh N.D."/>
            <person name="Simon A."/>
            <person name="Yun M.H."/>
        </authorList>
    </citation>
    <scope>NUCLEOTIDE SEQUENCE</scope>
    <source>
        <strain evidence="2">20211129_DDA</strain>
        <tissue evidence="2">Liver</tissue>
    </source>
</reference>
<keyword evidence="3" id="KW-1185">Reference proteome</keyword>